<dbReference type="InterPro" id="IPR004601">
    <property type="entry name" value="UvdE"/>
</dbReference>
<dbReference type="PANTHER" id="PTHR31290">
    <property type="entry name" value="UV-DAMAGE ENDONUCLEASE"/>
    <property type="match status" value="1"/>
</dbReference>
<dbReference type="AlphaFoldDB" id="A0A9D0Z1N7"/>
<keyword evidence="4" id="KW-0228">DNA excision</keyword>
<evidence type="ECO:0000256" key="6">
    <source>
        <dbReference type="ARBA" id="ARBA00023204"/>
    </source>
</evidence>
<dbReference type="InterPro" id="IPR036237">
    <property type="entry name" value="Xyl_isomerase-like_sf"/>
</dbReference>
<dbReference type="Proteomes" id="UP000886725">
    <property type="component" value="Unassembled WGS sequence"/>
</dbReference>
<dbReference type="GO" id="GO:0004519">
    <property type="term" value="F:endonuclease activity"/>
    <property type="evidence" value="ECO:0007669"/>
    <property type="project" value="UniProtKB-KW"/>
</dbReference>
<keyword evidence="2 7" id="KW-0255">Endonuclease</keyword>
<protein>
    <submittedName>
        <fullName evidence="7">UV DNA damage repair endonuclease UvsE</fullName>
    </submittedName>
</protein>
<dbReference type="Gene3D" id="3.20.20.150">
    <property type="entry name" value="Divalent-metal-dependent TIM barrel enzymes"/>
    <property type="match status" value="1"/>
</dbReference>
<dbReference type="GO" id="GO:0009411">
    <property type="term" value="P:response to UV"/>
    <property type="evidence" value="ECO:0007669"/>
    <property type="project" value="InterPro"/>
</dbReference>
<dbReference type="PANTHER" id="PTHR31290:SF5">
    <property type="entry name" value="UV-DAMAGE ENDONUCLEASE"/>
    <property type="match status" value="1"/>
</dbReference>
<keyword evidence="6" id="KW-0234">DNA repair</keyword>
<evidence type="ECO:0000313" key="7">
    <source>
        <dbReference type="EMBL" id="HIQ64830.1"/>
    </source>
</evidence>
<reference evidence="7" key="2">
    <citation type="journal article" date="2021" name="PeerJ">
        <title>Extensive microbial diversity within the chicken gut microbiome revealed by metagenomics and culture.</title>
        <authorList>
            <person name="Gilroy R."/>
            <person name="Ravi A."/>
            <person name="Getino M."/>
            <person name="Pursley I."/>
            <person name="Horton D.L."/>
            <person name="Alikhan N.F."/>
            <person name="Baker D."/>
            <person name="Gharbi K."/>
            <person name="Hall N."/>
            <person name="Watson M."/>
            <person name="Adriaenssens E.M."/>
            <person name="Foster-Nyarko E."/>
            <person name="Jarju S."/>
            <person name="Secka A."/>
            <person name="Antonio M."/>
            <person name="Oren A."/>
            <person name="Chaudhuri R.R."/>
            <person name="La Ragione R."/>
            <person name="Hildebrand F."/>
            <person name="Pallen M.J."/>
        </authorList>
    </citation>
    <scope>NUCLEOTIDE SEQUENCE</scope>
    <source>
        <strain evidence="7">CHK165-10780</strain>
    </source>
</reference>
<dbReference type="GO" id="GO:0006289">
    <property type="term" value="P:nucleotide-excision repair"/>
    <property type="evidence" value="ECO:0007669"/>
    <property type="project" value="InterPro"/>
</dbReference>
<evidence type="ECO:0000256" key="1">
    <source>
        <dbReference type="ARBA" id="ARBA00022722"/>
    </source>
</evidence>
<dbReference type="NCBIfam" id="TIGR00629">
    <property type="entry name" value="uvde"/>
    <property type="match status" value="1"/>
</dbReference>
<evidence type="ECO:0000256" key="4">
    <source>
        <dbReference type="ARBA" id="ARBA00022769"/>
    </source>
</evidence>
<gene>
    <name evidence="7" type="primary">uvsE</name>
    <name evidence="7" type="ORF">IAC85_03735</name>
</gene>
<dbReference type="Pfam" id="PF03851">
    <property type="entry name" value="UvdE"/>
    <property type="match status" value="1"/>
</dbReference>
<sequence length="322" mass="37993">MKVRLGYVAGPEGRQELRYAHTMTYRTYQTLSVEERNQKLDQMIRKNLENLLKVLKWNTAHGIYFYRFSQNMIPLATKEEVEFDYITPYQTLYQEIGNYVKKNGIRLDTHPDQFCILNSTKKIVTENSIRYLEFNKKIFDAMNLPACTILHVGSGEGGKSASIERFINTWKILPESLQKMIVLENDDRTFHTKDVLELCQRIKVPFVFDYHHHLCNPCEESLEILLPQIRNTWKQSNLIPKMHFSSPKSATSFRAHNRWIEAFRFYDFLKVIAPFYDSVDIMLECKGKELALQKLSHVLRFLPSIHRFTDGIFDFTNKDCEK</sequence>
<reference evidence="7" key="1">
    <citation type="submission" date="2020-10" db="EMBL/GenBank/DDBJ databases">
        <authorList>
            <person name="Gilroy R."/>
        </authorList>
    </citation>
    <scope>NUCLEOTIDE SEQUENCE</scope>
    <source>
        <strain evidence="7">CHK165-10780</strain>
    </source>
</reference>
<proteinExistence type="predicted"/>
<organism evidence="7 8">
    <name type="scientific">Candidatus Faecenecus gallistercoris</name>
    <dbReference type="NCBI Taxonomy" id="2840793"/>
    <lineage>
        <taxon>Bacteria</taxon>
        <taxon>Bacillati</taxon>
        <taxon>Bacillota</taxon>
        <taxon>Bacillota incertae sedis</taxon>
        <taxon>Candidatus Faecenecus</taxon>
    </lineage>
</organism>
<evidence type="ECO:0000313" key="8">
    <source>
        <dbReference type="Proteomes" id="UP000886725"/>
    </source>
</evidence>
<dbReference type="EMBL" id="DVFU01000070">
    <property type="protein sequence ID" value="HIQ64830.1"/>
    <property type="molecule type" value="Genomic_DNA"/>
</dbReference>
<accession>A0A9D0Z1N7</accession>
<name>A0A9D0Z1N7_9FIRM</name>
<evidence type="ECO:0000256" key="5">
    <source>
        <dbReference type="ARBA" id="ARBA00022801"/>
    </source>
</evidence>
<keyword evidence="3" id="KW-0227">DNA damage</keyword>
<keyword evidence="1" id="KW-0540">Nuclease</keyword>
<dbReference type="SUPFAM" id="SSF51658">
    <property type="entry name" value="Xylose isomerase-like"/>
    <property type="match status" value="1"/>
</dbReference>
<comment type="caution">
    <text evidence="7">The sequence shown here is derived from an EMBL/GenBank/DDBJ whole genome shotgun (WGS) entry which is preliminary data.</text>
</comment>
<evidence type="ECO:0000256" key="3">
    <source>
        <dbReference type="ARBA" id="ARBA00022763"/>
    </source>
</evidence>
<evidence type="ECO:0000256" key="2">
    <source>
        <dbReference type="ARBA" id="ARBA00022759"/>
    </source>
</evidence>
<keyword evidence="5" id="KW-0378">Hydrolase</keyword>
<dbReference type="GO" id="GO:0016787">
    <property type="term" value="F:hydrolase activity"/>
    <property type="evidence" value="ECO:0007669"/>
    <property type="project" value="UniProtKB-KW"/>
</dbReference>